<dbReference type="HOGENOM" id="CLU_3266306_0_0_7"/>
<dbReference type="PATRIC" id="fig|1069642.3.peg.236"/>
<accession>K7YTN8</accession>
<proteinExistence type="predicted"/>
<dbReference type="Proteomes" id="UP000010074">
    <property type="component" value="Chromosome"/>
</dbReference>
<organism evidence="1 2">
    <name type="scientific">Bdellovibrio bacteriovorus str. Tiberius</name>
    <dbReference type="NCBI Taxonomy" id="1069642"/>
    <lineage>
        <taxon>Bacteria</taxon>
        <taxon>Pseudomonadati</taxon>
        <taxon>Bdellovibrionota</taxon>
        <taxon>Bdellovibrionia</taxon>
        <taxon>Bdellovibrionales</taxon>
        <taxon>Pseudobdellovibrionaceae</taxon>
        <taxon>Bdellovibrio</taxon>
    </lineage>
</organism>
<dbReference type="KEGG" id="bbat:Bdt_0241"/>
<gene>
    <name evidence="1" type="ORF">Bdt_0241</name>
</gene>
<protein>
    <submittedName>
        <fullName evidence="1">Uncharacterized protein</fullName>
    </submittedName>
</protein>
<evidence type="ECO:0000313" key="1">
    <source>
        <dbReference type="EMBL" id="AFX99949.1"/>
    </source>
</evidence>
<evidence type="ECO:0000313" key="2">
    <source>
        <dbReference type="Proteomes" id="UP000010074"/>
    </source>
</evidence>
<sequence>MDPDSVAFRDYVNNLAGYNQLLSVIQINLLWNGNPSSMKVH</sequence>
<reference evidence="1 2" key="1">
    <citation type="journal article" date="2012" name="BMC Genomics">
        <title>Genome analysis of a simultaneously predatory and prey-independent, novel Bdellovibrio bacteriovorus from the River Tiber, supports in silico predictions of both ancient and recent lateral gene transfer from diverse bacteria.</title>
        <authorList>
            <person name="Hobley L."/>
            <person name="Lerner T.R."/>
            <person name="Williams L.E."/>
            <person name="Lambert C."/>
            <person name="Till R."/>
            <person name="Milner D.S."/>
            <person name="Basford S.M."/>
            <person name="Capeness M.J."/>
            <person name="Fenton A.K."/>
            <person name="Atterbury R.J."/>
            <person name="Harris M.A."/>
            <person name="Sockett R.E."/>
        </authorList>
    </citation>
    <scope>NUCLEOTIDE SEQUENCE [LARGE SCALE GENOMIC DNA]</scope>
    <source>
        <strain evidence="1 2">Tiberius</strain>
    </source>
</reference>
<name>K7YTN8_BDEBC</name>
<dbReference type="EMBL" id="CP002930">
    <property type="protein sequence ID" value="AFX99949.1"/>
    <property type="molecule type" value="Genomic_DNA"/>
</dbReference>
<dbReference type="AlphaFoldDB" id="K7YTN8"/>